<reference evidence="4 5" key="1">
    <citation type="submission" date="2015-09" db="EMBL/GenBank/DDBJ databases">
        <title>Genome sequence of the marine flavobacterium Croceitalea dokdonensis DOKDO 023 that contains proton- and sodium-pumping rhodopsins.</title>
        <authorList>
            <person name="Kwon S.-K."/>
            <person name="Lee H.K."/>
            <person name="Kwak M.-J."/>
            <person name="Kim J.F."/>
        </authorList>
    </citation>
    <scope>NUCLEOTIDE SEQUENCE [LARGE SCALE GENOMIC DNA]</scope>
    <source>
        <strain evidence="4 5">DOKDO 023</strain>
    </source>
</reference>
<evidence type="ECO:0000256" key="3">
    <source>
        <dbReference type="PIRSR" id="PIRSR016184-1"/>
    </source>
</evidence>
<dbReference type="GO" id="GO:0016853">
    <property type="term" value="F:isomerase activity"/>
    <property type="evidence" value="ECO:0007669"/>
    <property type="project" value="UniProtKB-KW"/>
</dbReference>
<dbReference type="STRING" id="1300341.I595_3057"/>
<dbReference type="PIRSF" id="PIRSF016184">
    <property type="entry name" value="PhzC_PhzF"/>
    <property type="match status" value="1"/>
</dbReference>
<dbReference type="GO" id="GO:0005737">
    <property type="term" value="C:cytoplasm"/>
    <property type="evidence" value="ECO:0007669"/>
    <property type="project" value="TreeGrafter"/>
</dbReference>
<dbReference type="Pfam" id="PF02567">
    <property type="entry name" value="PhzC-PhzF"/>
    <property type="match status" value="1"/>
</dbReference>
<dbReference type="PATRIC" id="fig|1300341.3.peg.3209"/>
<dbReference type="InterPro" id="IPR003719">
    <property type="entry name" value="Phenazine_PhzF-like"/>
</dbReference>
<comment type="caution">
    <text evidence="4">The sequence shown here is derived from an EMBL/GenBank/DDBJ whole genome shotgun (WGS) entry which is preliminary data.</text>
</comment>
<protein>
    <submittedName>
        <fullName evidence="4">Phenazine biosynthesis protein PhzF family</fullName>
    </submittedName>
</protein>
<feature type="active site" evidence="3">
    <location>
        <position position="46"/>
    </location>
</feature>
<dbReference type="OrthoDB" id="9788221at2"/>
<dbReference type="AlphaFoldDB" id="A0A0P7AT68"/>
<evidence type="ECO:0000256" key="2">
    <source>
        <dbReference type="ARBA" id="ARBA00023235"/>
    </source>
</evidence>
<gene>
    <name evidence="4" type="ORF">I595_3057</name>
</gene>
<dbReference type="NCBIfam" id="TIGR00654">
    <property type="entry name" value="PhzF_family"/>
    <property type="match status" value="1"/>
</dbReference>
<keyword evidence="5" id="KW-1185">Reference proteome</keyword>
<dbReference type="RefSeq" id="WP_054560041.1">
    <property type="nucleotide sequence ID" value="NZ_LDJX01000006.1"/>
</dbReference>
<dbReference type="Gene3D" id="3.10.310.10">
    <property type="entry name" value="Diaminopimelate Epimerase, Chain A, domain 1"/>
    <property type="match status" value="2"/>
</dbReference>
<dbReference type="PANTHER" id="PTHR13774:SF17">
    <property type="entry name" value="PHENAZINE BIOSYNTHESIS-LIKE DOMAIN-CONTAINING PROTEIN"/>
    <property type="match status" value="1"/>
</dbReference>
<name>A0A0P7AT68_9FLAO</name>
<keyword evidence="2" id="KW-0413">Isomerase</keyword>
<evidence type="ECO:0000313" key="5">
    <source>
        <dbReference type="Proteomes" id="UP000050280"/>
    </source>
</evidence>
<dbReference type="SUPFAM" id="SSF54506">
    <property type="entry name" value="Diaminopimelate epimerase-like"/>
    <property type="match status" value="1"/>
</dbReference>
<organism evidence="4 5">
    <name type="scientific">Croceitalea dokdonensis DOKDO 023</name>
    <dbReference type="NCBI Taxonomy" id="1300341"/>
    <lineage>
        <taxon>Bacteria</taxon>
        <taxon>Pseudomonadati</taxon>
        <taxon>Bacteroidota</taxon>
        <taxon>Flavobacteriia</taxon>
        <taxon>Flavobacteriales</taxon>
        <taxon>Flavobacteriaceae</taxon>
        <taxon>Croceitalea</taxon>
    </lineage>
</organism>
<comment type="similarity">
    <text evidence="1">Belongs to the PhzF family.</text>
</comment>
<accession>A0A0P7AT68</accession>
<evidence type="ECO:0000256" key="1">
    <source>
        <dbReference type="ARBA" id="ARBA00008270"/>
    </source>
</evidence>
<sequence length="262" mass="29174">MKLTLYQVDAFTAEVFGGNPAAVCILDHTLEEGLMQRIAQENNLAETAFVIPHGDGYHIRWFTPEVEVALCGHATLASAFVLFNYFKYNTNTVRFISNQSGELRVTKEQDGWLTLDFPSDHISQVKEDTALIEAIGLIPNRIYKGATDYLLIYNSQLEIEKISPNFHLLHQLDCRGIIVSAPGDSVDFVSRFFAPQCGIPEDPVTGSAHTTLIPYWARQLGKASMTAMQLSKRKGTLKCTYLGERVKISGQAALYLKGEIEI</sequence>
<dbReference type="EMBL" id="LDJX01000006">
    <property type="protein sequence ID" value="KPM31078.1"/>
    <property type="molecule type" value="Genomic_DNA"/>
</dbReference>
<evidence type="ECO:0000313" key="4">
    <source>
        <dbReference type="EMBL" id="KPM31078.1"/>
    </source>
</evidence>
<dbReference type="PANTHER" id="PTHR13774">
    <property type="entry name" value="PHENAZINE BIOSYNTHESIS PROTEIN"/>
    <property type="match status" value="1"/>
</dbReference>
<dbReference type="Proteomes" id="UP000050280">
    <property type="component" value="Unassembled WGS sequence"/>
</dbReference>
<proteinExistence type="inferred from homology"/>